<dbReference type="InterPro" id="IPR050661">
    <property type="entry name" value="BglG_antiterminators"/>
</dbReference>
<evidence type="ECO:0000256" key="1">
    <source>
        <dbReference type="ARBA" id="ARBA00023015"/>
    </source>
</evidence>
<name>A0A242BEH7_ENTFC</name>
<sequence>MKERFIYYFLKNADGNMTEDITMLEKLSERQLRLAMLLSMDSFYLEDLEKKIAVTKKTLLSDIAAFNFVHSPASIHIDEHQKVSLRLPCEYNLESITSTILKHSSHIQVLKIILMQEPCIAKLADQLFLSTASIRRIIMFLNESFQKRGFLFRIHTTPYVHIQGEERQIRFFYCSLFEEIYTPDQLPHYQILSAAIKRYMKLYPPLNKLSVHKQLFLIYYFLISIIRIGKKHRLSDQLKSQPLEMDIDLFFERTKNNITFCSVMEKNYHFYLTKETASELLRPISQMIHFASVKAPAHEIKKLRNLSQNFYRSLSTDTMLSDQQLNYLYHLISFKKEFLPFLTNSFKRFFVIVLKSDPLILSFYEQALVEENYSFILTNRLLYEELLEELVLLSPALIDRIIPKKKTYTVMILSSQEPKVCFLYKELLTKKFPEIKEIKEYQDSFFDLNYRLINQYDLVLTDFPLDRNRLNTKMIKISNFPTYSFWENIEAILHK</sequence>
<feature type="domain" description="Mga helix-turn-helix" evidence="3">
    <location>
        <begin position="93"/>
        <end position="177"/>
    </location>
</feature>
<keyword evidence="2" id="KW-0804">Transcription</keyword>
<dbReference type="Proteomes" id="UP000194885">
    <property type="component" value="Unassembled WGS sequence"/>
</dbReference>
<evidence type="ECO:0000259" key="3">
    <source>
        <dbReference type="Pfam" id="PF05043"/>
    </source>
</evidence>
<dbReference type="PANTHER" id="PTHR30185:SF18">
    <property type="entry name" value="TRANSCRIPTIONAL REGULATOR MTLR"/>
    <property type="match status" value="1"/>
</dbReference>
<dbReference type="Pfam" id="PF05043">
    <property type="entry name" value="Mga"/>
    <property type="match status" value="1"/>
</dbReference>
<protein>
    <recommendedName>
        <fullName evidence="3">Mga helix-turn-helix domain-containing protein</fullName>
    </recommendedName>
</protein>
<dbReference type="EMBL" id="NGKW01000003">
    <property type="protein sequence ID" value="OTN93903.1"/>
    <property type="molecule type" value="Genomic_DNA"/>
</dbReference>
<evidence type="ECO:0000256" key="2">
    <source>
        <dbReference type="ARBA" id="ARBA00023163"/>
    </source>
</evidence>
<evidence type="ECO:0000313" key="5">
    <source>
        <dbReference type="Proteomes" id="UP000194885"/>
    </source>
</evidence>
<accession>A0A242BEH7</accession>
<dbReference type="PANTHER" id="PTHR30185">
    <property type="entry name" value="CRYPTIC BETA-GLUCOSIDE BGL OPERON ANTITERMINATOR"/>
    <property type="match status" value="1"/>
</dbReference>
<comment type="caution">
    <text evidence="4">The sequence shown here is derived from an EMBL/GenBank/DDBJ whole genome shotgun (WGS) entry which is preliminary data.</text>
</comment>
<dbReference type="AlphaFoldDB" id="A0A242BEH7"/>
<evidence type="ECO:0000313" key="4">
    <source>
        <dbReference type="EMBL" id="OTN93903.1"/>
    </source>
</evidence>
<organism evidence="4 5">
    <name type="scientific">Enterococcus faecium</name>
    <name type="common">Streptococcus faecium</name>
    <dbReference type="NCBI Taxonomy" id="1352"/>
    <lineage>
        <taxon>Bacteria</taxon>
        <taxon>Bacillati</taxon>
        <taxon>Bacillota</taxon>
        <taxon>Bacilli</taxon>
        <taxon>Lactobacillales</taxon>
        <taxon>Enterococcaceae</taxon>
        <taxon>Enterococcus</taxon>
    </lineage>
</organism>
<dbReference type="CDD" id="cd00133">
    <property type="entry name" value="PTS_IIB"/>
    <property type="match status" value="1"/>
</dbReference>
<keyword evidence="1" id="KW-0805">Transcription regulation</keyword>
<dbReference type="InterPro" id="IPR007737">
    <property type="entry name" value="Mga_HTH"/>
</dbReference>
<gene>
    <name evidence="4" type="ORF">A5810_001782</name>
</gene>
<reference evidence="4 5" key="1">
    <citation type="submission" date="2017-05" db="EMBL/GenBank/DDBJ databases">
        <title>The Genome Sequence of Enterococcus faecium 7H8_DIV0219.</title>
        <authorList>
            <consortium name="The Broad Institute Genomics Platform"/>
            <consortium name="The Broad Institute Genomic Center for Infectious Diseases"/>
            <person name="Earl A."/>
            <person name="Manson A."/>
            <person name="Schwartman J."/>
            <person name="Gilmore M."/>
            <person name="Abouelleil A."/>
            <person name="Cao P."/>
            <person name="Chapman S."/>
            <person name="Cusick C."/>
            <person name="Shea T."/>
            <person name="Young S."/>
            <person name="Neafsey D."/>
            <person name="Nusbaum C."/>
            <person name="Birren B."/>
        </authorList>
    </citation>
    <scope>NUCLEOTIDE SEQUENCE [LARGE SCALE GENOMIC DNA]</scope>
    <source>
        <strain evidence="4 5">7H8_DIV0219</strain>
    </source>
</reference>
<proteinExistence type="predicted"/>